<dbReference type="PROSITE" id="PS51192">
    <property type="entry name" value="HELICASE_ATP_BIND_1"/>
    <property type="match status" value="1"/>
</dbReference>
<dbReference type="InterPro" id="IPR000330">
    <property type="entry name" value="SNF2_N"/>
</dbReference>
<reference evidence="7 8" key="1">
    <citation type="submission" date="2016-04" db="EMBL/GenBank/DDBJ databases">
        <title>Draft genome of Fonsecaea erecta CBS 125763.</title>
        <authorList>
            <person name="Weiss V.A."/>
            <person name="Vicente V.A."/>
            <person name="Raittz R.T."/>
            <person name="Moreno L.F."/>
            <person name="De Souza E.M."/>
            <person name="Pedrosa F.O."/>
            <person name="Steffens M.B."/>
            <person name="Faoro H."/>
            <person name="Tadra-Sfeir M.Z."/>
            <person name="Najafzadeh M.J."/>
            <person name="Felipe M.S."/>
            <person name="Teixeira M."/>
            <person name="Sun J."/>
            <person name="Xi L."/>
            <person name="Gomes R."/>
            <person name="De Azevedo C.M."/>
            <person name="Salgado C.G."/>
            <person name="Da Silva M.B."/>
            <person name="Nascimento M.F."/>
            <person name="Queiroz-Telles F."/>
            <person name="Attili D.S."/>
            <person name="Gorbushina A."/>
        </authorList>
    </citation>
    <scope>NUCLEOTIDE SEQUENCE [LARGE SCALE GENOMIC DNA]</scope>
    <source>
        <strain evidence="7 8">CBS 125763</strain>
    </source>
</reference>
<dbReference type="Proteomes" id="UP000078343">
    <property type="component" value="Unassembled WGS sequence"/>
</dbReference>
<feature type="domain" description="Helicase C-terminal" evidence="6">
    <location>
        <begin position="801"/>
        <end position="958"/>
    </location>
</feature>
<dbReference type="GeneID" id="30012317"/>
<dbReference type="Pfam" id="PF00176">
    <property type="entry name" value="SNF2-rel_dom"/>
    <property type="match status" value="1"/>
</dbReference>
<evidence type="ECO:0000313" key="8">
    <source>
        <dbReference type="Proteomes" id="UP000078343"/>
    </source>
</evidence>
<name>A0A178ZD64_9EURO</name>
<dbReference type="GO" id="GO:0005524">
    <property type="term" value="F:ATP binding"/>
    <property type="evidence" value="ECO:0007669"/>
    <property type="project" value="UniProtKB-KW"/>
</dbReference>
<feature type="compositionally biased region" description="Low complexity" evidence="4">
    <location>
        <begin position="777"/>
        <end position="789"/>
    </location>
</feature>
<keyword evidence="8" id="KW-1185">Reference proteome</keyword>
<dbReference type="STRING" id="1367422.A0A178ZD64"/>
<organism evidence="7 8">
    <name type="scientific">Fonsecaea erecta</name>
    <dbReference type="NCBI Taxonomy" id="1367422"/>
    <lineage>
        <taxon>Eukaryota</taxon>
        <taxon>Fungi</taxon>
        <taxon>Dikarya</taxon>
        <taxon>Ascomycota</taxon>
        <taxon>Pezizomycotina</taxon>
        <taxon>Eurotiomycetes</taxon>
        <taxon>Chaetothyriomycetidae</taxon>
        <taxon>Chaetothyriales</taxon>
        <taxon>Herpotrichiellaceae</taxon>
        <taxon>Fonsecaea</taxon>
    </lineage>
</organism>
<dbReference type="GO" id="GO:0006281">
    <property type="term" value="P:DNA repair"/>
    <property type="evidence" value="ECO:0007669"/>
    <property type="project" value="TreeGrafter"/>
</dbReference>
<dbReference type="CDD" id="cd18793">
    <property type="entry name" value="SF2_C_SNF"/>
    <property type="match status" value="1"/>
</dbReference>
<dbReference type="RefSeq" id="XP_018690778.1">
    <property type="nucleotide sequence ID" value="XM_018839657.1"/>
</dbReference>
<evidence type="ECO:0000256" key="4">
    <source>
        <dbReference type="SAM" id="MobiDB-lite"/>
    </source>
</evidence>
<dbReference type="SMART" id="SM00490">
    <property type="entry name" value="HELICc"/>
    <property type="match status" value="1"/>
</dbReference>
<dbReference type="InterPro" id="IPR049730">
    <property type="entry name" value="SNF2/RAD54-like_C"/>
</dbReference>
<dbReference type="EMBL" id="LVYI01000007">
    <property type="protein sequence ID" value="OAP57411.1"/>
    <property type="molecule type" value="Genomic_DNA"/>
</dbReference>
<accession>A0A178ZD64</accession>
<evidence type="ECO:0000313" key="7">
    <source>
        <dbReference type="EMBL" id="OAP57411.1"/>
    </source>
</evidence>
<feature type="domain" description="Helicase ATP-binding" evidence="5">
    <location>
        <begin position="403"/>
        <end position="583"/>
    </location>
</feature>
<dbReference type="SUPFAM" id="SSF52540">
    <property type="entry name" value="P-loop containing nucleoside triphosphate hydrolases"/>
    <property type="match status" value="2"/>
</dbReference>
<dbReference type="Pfam" id="PF00271">
    <property type="entry name" value="Helicase_C"/>
    <property type="match status" value="1"/>
</dbReference>
<protein>
    <submittedName>
        <fullName evidence="7">Uncharacterized protein</fullName>
    </submittedName>
</protein>
<dbReference type="GO" id="GO:0016787">
    <property type="term" value="F:hydrolase activity"/>
    <property type="evidence" value="ECO:0007669"/>
    <property type="project" value="UniProtKB-KW"/>
</dbReference>
<dbReference type="PANTHER" id="PTHR45626:SF52">
    <property type="entry name" value="SINGLE-STRANDED DNA-DEPENDENT ATPASE (EUROFUNG)"/>
    <property type="match status" value="1"/>
</dbReference>
<dbReference type="InterPro" id="IPR050628">
    <property type="entry name" value="SNF2_RAD54_helicase_TF"/>
</dbReference>
<dbReference type="InterPro" id="IPR027417">
    <property type="entry name" value="P-loop_NTPase"/>
</dbReference>
<evidence type="ECO:0000256" key="2">
    <source>
        <dbReference type="ARBA" id="ARBA00022801"/>
    </source>
</evidence>
<dbReference type="GO" id="GO:0005634">
    <property type="term" value="C:nucleus"/>
    <property type="evidence" value="ECO:0007669"/>
    <property type="project" value="TreeGrafter"/>
</dbReference>
<proteinExistence type="predicted"/>
<evidence type="ECO:0000256" key="1">
    <source>
        <dbReference type="ARBA" id="ARBA00022741"/>
    </source>
</evidence>
<feature type="region of interest" description="Disordered" evidence="4">
    <location>
        <begin position="766"/>
        <end position="794"/>
    </location>
</feature>
<evidence type="ECO:0000256" key="3">
    <source>
        <dbReference type="ARBA" id="ARBA00022840"/>
    </source>
</evidence>
<dbReference type="InterPro" id="IPR014001">
    <property type="entry name" value="Helicase_ATP-bd"/>
</dbReference>
<dbReference type="Gene3D" id="3.40.50.10810">
    <property type="entry name" value="Tandem AAA-ATPase domain"/>
    <property type="match status" value="1"/>
</dbReference>
<comment type="caution">
    <text evidence="7">The sequence shown here is derived from an EMBL/GenBank/DDBJ whole genome shotgun (WGS) entry which is preliminary data.</text>
</comment>
<dbReference type="PROSITE" id="PS51194">
    <property type="entry name" value="HELICASE_CTER"/>
    <property type="match status" value="1"/>
</dbReference>
<dbReference type="InterPro" id="IPR038718">
    <property type="entry name" value="SNF2-like_sf"/>
</dbReference>
<dbReference type="SMART" id="SM00487">
    <property type="entry name" value="DEXDc"/>
    <property type="match status" value="1"/>
</dbReference>
<dbReference type="InterPro" id="IPR001650">
    <property type="entry name" value="Helicase_C-like"/>
</dbReference>
<dbReference type="Gene3D" id="3.40.50.300">
    <property type="entry name" value="P-loop containing nucleotide triphosphate hydrolases"/>
    <property type="match status" value="1"/>
</dbReference>
<evidence type="ECO:0000259" key="6">
    <source>
        <dbReference type="PROSITE" id="PS51194"/>
    </source>
</evidence>
<sequence>MASYQSSMANGSKRRKLNNWDYEQSSLTSCENGFANPNQACLPDVTYERSYMTPYDPGVAYTSHTINAVDIHPNTPKIAPVLPMGNYIGHSNAYIRTETTTNVRQTSHYGDTSVSRRLTYTSMELTVSPRDTHVNYPCVLGEGCDIDQECIASVSSMIVCYGMLCEIQVELLVSTLSLMECQALYWDKATTLRHPTDGLEIVKLSAVTVKVLQTLSSEASSEFQFWLSPQQQFGQRTTDSSREMATKGTVAAGRCLSVIIYGPNDMATHVGDWLDSLKMYFQVPHGCDRDVPYINPHCLASNQESTMYTQQLPAQLRINELEDQGSPKGLFSDLYTDSVFELAPQPYAIVSPLHNHQRQALTFMVERENGWNLSGARNDIWKSHIDAFGVRRYKNTVCGFTQTRAPESFRGGIIADEMGLGKTCTMLALIAASPFQHSSSTYDSNCVKGTLIVVPVPLLFVWEKQIQEHFRRGCVRYTIFHGPDRQQSANIQDYDIVITTYTTVVSEWKNCRASRSQTDCSSLFKTFWHRIILDEAHIIRTKETICAKSVYALQGERRWCITGTPIQNRLTDIFSLLRFLKVHPYDNIVTFQEQILRPWKSHMDEDALKRLQSILKAITVRRGRNVIALPDRLEHTEEVFFTEEERAVYEKARTGAIEVLNSAMNIDPSTSRSMYLNALQRINDLRYICNHGVTPPRHRESFEPMNALEEDFPALLSEVFERGQENSDLLCIHCGINLMWEEEDRGQFLLTPDSCANLPPSPACRGCRQDRPPPLSPSGSSWSSGVSSPTRLVKSTQPSSKIKILVDRIQQLPLTDKCVVFSYWTSSLDAVEEALKQASIKFCRYDGKLSQAQRSQVLKAFTNDASLRVFLLSITCGGEGLDLTAANHAYLLEPQWNPMREEQAMARVHRLGQKKAVRLVRLVVKGTFEENIITLQGRKRTLADLIIDRSPLQQGTGGKKQLYYLRELVG</sequence>
<keyword evidence="2" id="KW-0378">Hydrolase</keyword>
<dbReference type="AlphaFoldDB" id="A0A178ZD64"/>
<dbReference type="GO" id="GO:0008094">
    <property type="term" value="F:ATP-dependent activity, acting on DNA"/>
    <property type="evidence" value="ECO:0007669"/>
    <property type="project" value="TreeGrafter"/>
</dbReference>
<dbReference type="CDD" id="cd18008">
    <property type="entry name" value="DEXDc_SHPRH-like"/>
    <property type="match status" value="1"/>
</dbReference>
<evidence type="ECO:0000259" key="5">
    <source>
        <dbReference type="PROSITE" id="PS51192"/>
    </source>
</evidence>
<gene>
    <name evidence="7" type="ORF">AYL99_08149</name>
</gene>
<dbReference type="OrthoDB" id="448448at2759"/>
<keyword evidence="1" id="KW-0547">Nucleotide-binding</keyword>
<keyword evidence="3" id="KW-0067">ATP-binding</keyword>
<dbReference type="PANTHER" id="PTHR45626">
    <property type="entry name" value="TRANSCRIPTION TERMINATION FACTOR 2-RELATED"/>
    <property type="match status" value="1"/>
</dbReference>